<proteinExistence type="predicted"/>
<dbReference type="AlphaFoldDB" id="A0A9P6RB01"/>
<dbReference type="InterPro" id="IPR031633">
    <property type="entry name" value="SLD5_C"/>
</dbReference>
<comment type="caution">
    <text evidence="2">The sequence shown here is derived from an EMBL/GenBank/DDBJ whole genome shotgun (WGS) entry which is preliminary data.</text>
</comment>
<name>A0A9P6RB01_9FUNG</name>
<dbReference type="PIRSF" id="PIRSF007764">
    <property type="entry name" value="Sld5"/>
    <property type="match status" value="1"/>
</dbReference>
<keyword evidence="3" id="KW-1185">Reference proteome</keyword>
<dbReference type="PANTHER" id="PTHR21206">
    <property type="entry name" value="SLD5 PROTEIN"/>
    <property type="match status" value="1"/>
</dbReference>
<dbReference type="InterPro" id="IPR036224">
    <property type="entry name" value="GINS_bundle-like_dom_sf"/>
</dbReference>
<gene>
    <name evidence="2" type="ORF">BGZ99_008852</name>
</gene>
<dbReference type="InterPro" id="IPR008591">
    <property type="entry name" value="GINS_Sld5"/>
</dbReference>
<dbReference type="Proteomes" id="UP000738325">
    <property type="component" value="Unassembled WGS sequence"/>
</dbReference>
<accession>A0A9P6RB01</accession>
<dbReference type="Gene3D" id="3.40.5.60">
    <property type="match status" value="1"/>
</dbReference>
<protein>
    <recommendedName>
        <fullName evidence="1">DNA replication complex GINS protein SLD5 C-terminal domain-containing protein</fullName>
    </recommendedName>
</protein>
<evidence type="ECO:0000313" key="3">
    <source>
        <dbReference type="Proteomes" id="UP000738325"/>
    </source>
</evidence>
<organism evidence="2 3">
    <name type="scientific">Dissophora globulifera</name>
    <dbReference type="NCBI Taxonomy" id="979702"/>
    <lineage>
        <taxon>Eukaryota</taxon>
        <taxon>Fungi</taxon>
        <taxon>Fungi incertae sedis</taxon>
        <taxon>Mucoromycota</taxon>
        <taxon>Mortierellomycotina</taxon>
        <taxon>Mortierellomycetes</taxon>
        <taxon>Mortierellales</taxon>
        <taxon>Mortierellaceae</taxon>
        <taxon>Dissophora</taxon>
    </lineage>
</organism>
<dbReference type="OrthoDB" id="338231at2759"/>
<dbReference type="InterPro" id="IPR038749">
    <property type="entry name" value="Sld5_GINS_A"/>
</dbReference>
<dbReference type="SUPFAM" id="SSF160059">
    <property type="entry name" value="PriA/YqbF domain"/>
    <property type="match status" value="1"/>
</dbReference>
<feature type="domain" description="DNA replication complex GINS protein SLD5 C-terminal" evidence="1">
    <location>
        <begin position="110"/>
        <end position="162"/>
    </location>
</feature>
<reference evidence="2" key="1">
    <citation type="journal article" date="2020" name="Fungal Divers.">
        <title>Resolving the Mortierellaceae phylogeny through synthesis of multi-gene phylogenetics and phylogenomics.</title>
        <authorList>
            <person name="Vandepol N."/>
            <person name="Liber J."/>
            <person name="Desiro A."/>
            <person name="Na H."/>
            <person name="Kennedy M."/>
            <person name="Barry K."/>
            <person name="Grigoriev I.V."/>
            <person name="Miller A.N."/>
            <person name="O'Donnell K."/>
            <person name="Stajich J.E."/>
            <person name="Bonito G."/>
        </authorList>
    </citation>
    <scope>NUCLEOTIDE SEQUENCE</scope>
    <source>
        <strain evidence="2">REB-010B</strain>
    </source>
</reference>
<dbReference type="CDD" id="cd11711">
    <property type="entry name" value="GINS_A_Sld5"/>
    <property type="match status" value="1"/>
</dbReference>
<dbReference type="SUPFAM" id="SSF158573">
    <property type="entry name" value="GINS helical bundle-like"/>
    <property type="match status" value="1"/>
</dbReference>
<dbReference type="CDD" id="cd21692">
    <property type="entry name" value="GINS_B_Sld5"/>
    <property type="match status" value="1"/>
</dbReference>
<dbReference type="Gene3D" id="1.20.58.1030">
    <property type="match status" value="1"/>
</dbReference>
<dbReference type="GO" id="GO:0000727">
    <property type="term" value="P:double-strand break repair via break-induced replication"/>
    <property type="evidence" value="ECO:0007669"/>
    <property type="project" value="TreeGrafter"/>
</dbReference>
<dbReference type="GO" id="GO:0006261">
    <property type="term" value="P:DNA-templated DNA replication"/>
    <property type="evidence" value="ECO:0007669"/>
    <property type="project" value="InterPro"/>
</dbReference>
<evidence type="ECO:0000259" key="1">
    <source>
        <dbReference type="Pfam" id="PF16922"/>
    </source>
</evidence>
<evidence type="ECO:0000313" key="2">
    <source>
        <dbReference type="EMBL" id="KAG0313474.1"/>
    </source>
</evidence>
<dbReference type="GO" id="GO:0000811">
    <property type="term" value="C:GINS complex"/>
    <property type="evidence" value="ECO:0007669"/>
    <property type="project" value="TreeGrafter"/>
</dbReference>
<dbReference type="PANTHER" id="PTHR21206:SF0">
    <property type="entry name" value="DNA REPLICATION COMPLEX GINS PROTEIN SLD5"/>
    <property type="match status" value="1"/>
</dbReference>
<dbReference type="Pfam" id="PF16922">
    <property type="entry name" value="SLD5_C"/>
    <property type="match status" value="1"/>
</dbReference>
<dbReference type="EMBL" id="JAAAIP010000708">
    <property type="protein sequence ID" value="KAG0313474.1"/>
    <property type="molecule type" value="Genomic_DNA"/>
</dbReference>
<sequence length="162" mass="18772">MSEDHDLASLDLNFRVSAYDDKAEDNADPATYVRHLTQAWINERAAPDVLRYEQKAVDKLLEKIEEQTAVIDELDSGDDTAMIVSILYQTELERVKFVLRSYLRARISKPRLDEAVFCRVVEDIGDFQLDEDETVVLETGQIYIFRYTTIRVLLQRGQLELI</sequence>